<dbReference type="Gene3D" id="2.40.30.170">
    <property type="match status" value="1"/>
</dbReference>
<evidence type="ECO:0000259" key="3">
    <source>
        <dbReference type="Pfam" id="PF25954"/>
    </source>
</evidence>
<dbReference type="GO" id="GO:0015562">
    <property type="term" value="F:efflux transmembrane transporter activity"/>
    <property type="evidence" value="ECO:0007669"/>
    <property type="project" value="InterPro"/>
</dbReference>
<dbReference type="Gene3D" id="2.40.420.20">
    <property type="match status" value="1"/>
</dbReference>
<gene>
    <name evidence="4" type="ORF">AX660_20090</name>
</gene>
<feature type="domain" description="CusB-like beta-barrel" evidence="3">
    <location>
        <begin position="140"/>
        <end position="209"/>
    </location>
</feature>
<reference evidence="5" key="1">
    <citation type="submission" date="2016-02" db="EMBL/GenBank/DDBJ databases">
        <authorList>
            <person name="Schultz-Johansen M."/>
            <person name="Glaring M.A."/>
            <person name="Bech P.K."/>
            <person name="Stougaard P."/>
        </authorList>
    </citation>
    <scope>NUCLEOTIDE SEQUENCE [LARGE SCALE GENOMIC DNA]</scope>
    <source>
        <strain evidence="5">S66</strain>
    </source>
</reference>
<dbReference type="STRING" id="1799789.AX660_20090"/>
<protein>
    <submittedName>
        <fullName evidence="4">Efflux transporter periplasmic adaptor subunit</fullName>
    </submittedName>
</protein>
<dbReference type="Gene3D" id="1.10.287.470">
    <property type="entry name" value="Helix hairpin bin"/>
    <property type="match status" value="1"/>
</dbReference>
<organism evidence="4 5">
    <name type="scientific">Paraglaciecola hydrolytica</name>
    <dbReference type="NCBI Taxonomy" id="1799789"/>
    <lineage>
        <taxon>Bacteria</taxon>
        <taxon>Pseudomonadati</taxon>
        <taxon>Pseudomonadota</taxon>
        <taxon>Gammaproteobacteria</taxon>
        <taxon>Alteromonadales</taxon>
        <taxon>Alteromonadaceae</taxon>
        <taxon>Paraglaciecola</taxon>
    </lineage>
</organism>
<dbReference type="Gene3D" id="2.40.50.100">
    <property type="match status" value="1"/>
</dbReference>
<dbReference type="Proteomes" id="UP000070299">
    <property type="component" value="Unassembled WGS sequence"/>
</dbReference>
<comment type="caution">
    <text evidence="4">The sequence shown here is derived from an EMBL/GenBank/DDBJ whole genome shotgun (WGS) entry which is preliminary data.</text>
</comment>
<dbReference type="GO" id="GO:1990281">
    <property type="term" value="C:efflux pump complex"/>
    <property type="evidence" value="ECO:0007669"/>
    <property type="project" value="TreeGrafter"/>
</dbReference>
<keyword evidence="5" id="KW-1185">Reference proteome</keyword>
<name>A0A148KNZ3_9ALTE</name>
<dbReference type="InterPro" id="IPR058792">
    <property type="entry name" value="Beta-barrel_RND_2"/>
</dbReference>
<dbReference type="PANTHER" id="PTHR30469:SF15">
    <property type="entry name" value="HLYD FAMILY OF SECRETION PROTEINS"/>
    <property type="match status" value="1"/>
</dbReference>
<evidence type="ECO:0000256" key="2">
    <source>
        <dbReference type="SAM" id="Coils"/>
    </source>
</evidence>
<evidence type="ECO:0000256" key="1">
    <source>
        <dbReference type="ARBA" id="ARBA00009477"/>
    </source>
</evidence>
<comment type="similarity">
    <text evidence="1">Belongs to the membrane fusion protein (MFP) (TC 8.A.1) family.</text>
</comment>
<accession>A0A148KNZ3</accession>
<dbReference type="Pfam" id="PF25954">
    <property type="entry name" value="Beta-barrel_RND_2"/>
    <property type="match status" value="1"/>
</dbReference>
<evidence type="ECO:0000313" key="4">
    <source>
        <dbReference type="EMBL" id="KXI28010.1"/>
    </source>
</evidence>
<dbReference type="SUPFAM" id="SSF111369">
    <property type="entry name" value="HlyD-like secretion proteins"/>
    <property type="match status" value="1"/>
</dbReference>
<sequence>MARIEKINVRAGDQITQGKPLVVLQNSDLLSQVEQAKSKLDSLQGSMTEAENALTRMQNLKKQGLASTAELDQAQAMYTRLSGEIQAAIQGQKEAETALSYSTILAPISGRIVDRKAEPGNMATPGQPLLALYNPMSLLIEADVREALATTLSLGQQLSVYIDSLDLRIPATIAELVPAADPNAHSFVVKAEIQFNEQSRPGMFARLQIPVSDETLVLIPLSYVESFGQLDRVWVVNDGQLSRRFVRLGEVFAEQVEVVSGLQAGEIISKLAE</sequence>
<dbReference type="InterPro" id="IPR006143">
    <property type="entry name" value="RND_pump_MFP"/>
</dbReference>
<evidence type="ECO:0000313" key="5">
    <source>
        <dbReference type="Proteomes" id="UP000070299"/>
    </source>
</evidence>
<keyword evidence="2" id="KW-0175">Coiled coil</keyword>
<dbReference type="AlphaFoldDB" id="A0A148KNZ3"/>
<feature type="coiled-coil region" evidence="2">
    <location>
        <begin position="26"/>
        <end position="63"/>
    </location>
</feature>
<proteinExistence type="inferred from homology"/>
<dbReference type="EMBL" id="LSNE01000009">
    <property type="protein sequence ID" value="KXI28010.1"/>
    <property type="molecule type" value="Genomic_DNA"/>
</dbReference>
<dbReference type="NCBIfam" id="TIGR01730">
    <property type="entry name" value="RND_mfp"/>
    <property type="match status" value="1"/>
</dbReference>
<dbReference type="PANTHER" id="PTHR30469">
    <property type="entry name" value="MULTIDRUG RESISTANCE PROTEIN MDTA"/>
    <property type="match status" value="1"/>
</dbReference>